<evidence type="ECO:0000256" key="8">
    <source>
        <dbReference type="SAM" id="SignalP"/>
    </source>
</evidence>
<keyword evidence="11" id="KW-1185">Reference proteome</keyword>
<evidence type="ECO:0000313" key="11">
    <source>
        <dbReference type="Proteomes" id="UP000239724"/>
    </source>
</evidence>
<comment type="similarity">
    <text evidence="1 7">Belongs to the glycosyl hydrolase 5 (cellulase A) family.</text>
</comment>
<feature type="signal peptide" evidence="8">
    <location>
        <begin position="1"/>
        <end position="20"/>
    </location>
</feature>
<accession>A0A2S6NK91</accession>
<evidence type="ECO:0000256" key="5">
    <source>
        <dbReference type="ARBA" id="ARBA00023295"/>
    </source>
</evidence>
<proteinExistence type="inferred from homology"/>
<keyword evidence="2 7" id="KW-0378">Hydrolase</keyword>
<evidence type="ECO:0000256" key="2">
    <source>
        <dbReference type="ARBA" id="ARBA00022801"/>
    </source>
</evidence>
<dbReference type="PANTHER" id="PTHR31297">
    <property type="entry name" value="GLUCAN ENDO-1,6-BETA-GLUCOSIDASE B"/>
    <property type="match status" value="1"/>
</dbReference>
<gene>
    <name evidence="10" type="ORF">CCS01_07825</name>
</gene>
<dbReference type="InterPro" id="IPR017853">
    <property type="entry name" value="GH"/>
</dbReference>
<name>A0A2S6NK91_RHOGL</name>
<organism evidence="10 11">
    <name type="scientific">Rhodopila globiformis</name>
    <name type="common">Rhodopseudomonas globiformis</name>
    <dbReference type="NCBI Taxonomy" id="1071"/>
    <lineage>
        <taxon>Bacteria</taxon>
        <taxon>Pseudomonadati</taxon>
        <taxon>Pseudomonadota</taxon>
        <taxon>Alphaproteobacteria</taxon>
        <taxon>Acetobacterales</taxon>
        <taxon>Acetobacteraceae</taxon>
        <taxon>Rhodopila</taxon>
    </lineage>
</organism>
<keyword evidence="8" id="KW-0732">Signal</keyword>
<dbReference type="GO" id="GO:0008422">
    <property type="term" value="F:beta-glucosidase activity"/>
    <property type="evidence" value="ECO:0007669"/>
    <property type="project" value="TreeGrafter"/>
</dbReference>
<evidence type="ECO:0000256" key="6">
    <source>
        <dbReference type="ARBA" id="ARBA00023326"/>
    </source>
</evidence>
<dbReference type="Proteomes" id="UP000239724">
    <property type="component" value="Unassembled WGS sequence"/>
</dbReference>
<dbReference type="InterPro" id="IPR001547">
    <property type="entry name" value="Glyco_hydro_5"/>
</dbReference>
<keyword evidence="4" id="KW-0119">Carbohydrate metabolism</keyword>
<keyword evidence="5 7" id="KW-0326">Glycosidase</keyword>
<sequence>MRRALAVLLAAWLWPVAAMTEGAVVPSAARTMETAPPPLPTTSQIPLRLSRGVNLTHWFRFPPSRDPAALVAYLGDGALADVRAAGFDFVRLAVDPAVVGDTSGRAALLRAIHRIQRQGLAVVVAPHPQGWHLEADAAPILAFWQALAPALRPLDPLRTVPEVLNEPVFPGDPAAWAALQHRLLLIIRRALPDPTVVLTGADWGSIGGLLALAPEADRNVLYSFHLYDPPELTSLAAWRPGLDRTALARLPFPACDAAACDATTARAADTATRDVMRAYCHYGWTAARLEARIGRATAWARRHGVRLLAGEFGASAALNAPARLTWLKTVRQALETDGIGWALWGYDDSMGFAITPPPRLRPVLDRPVLAALGLSLRM</sequence>
<dbReference type="Gene3D" id="3.20.20.80">
    <property type="entry name" value="Glycosidases"/>
    <property type="match status" value="1"/>
</dbReference>
<reference evidence="10 11" key="1">
    <citation type="journal article" date="2018" name="Arch. Microbiol.">
        <title>New insights into the metabolic potential of the phototrophic purple bacterium Rhodopila globiformis DSM 161(T) from its draft genome sequence and evidence for a vanadium-dependent nitrogenase.</title>
        <authorList>
            <person name="Imhoff J.F."/>
            <person name="Rahn T."/>
            <person name="Kunzel S."/>
            <person name="Neulinger S.C."/>
        </authorList>
    </citation>
    <scope>NUCLEOTIDE SEQUENCE [LARGE SCALE GENOMIC DNA]</scope>
    <source>
        <strain evidence="10 11">DSM 161</strain>
    </source>
</reference>
<dbReference type="PANTHER" id="PTHR31297:SF41">
    <property type="entry name" value="ENDOGLUCANASE, PUTATIVE (AFU_ORTHOLOGUE AFUA_5G01830)-RELATED"/>
    <property type="match status" value="1"/>
</dbReference>
<dbReference type="EMBL" id="NHRY01000074">
    <property type="protein sequence ID" value="PPQ35382.1"/>
    <property type="molecule type" value="Genomic_DNA"/>
</dbReference>
<evidence type="ECO:0000256" key="4">
    <source>
        <dbReference type="ARBA" id="ARBA00023277"/>
    </source>
</evidence>
<evidence type="ECO:0000256" key="3">
    <source>
        <dbReference type="ARBA" id="ARBA00023001"/>
    </source>
</evidence>
<evidence type="ECO:0000256" key="7">
    <source>
        <dbReference type="RuleBase" id="RU361153"/>
    </source>
</evidence>
<dbReference type="SUPFAM" id="SSF51445">
    <property type="entry name" value="(Trans)glycosidases"/>
    <property type="match status" value="1"/>
</dbReference>
<feature type="domain" description="Glycoside hydrolase family 5" evidence="9">
    <location>
        <begin position="79"/>
        <end position="345"/>
    </location>
</feature>
<feature type="chain" id="PRO_5015422802" description="Glycoside hydrolase family 5 domain-containing protein" evidence="8">
    <location>
        <begin position="21"/>
        <end position="378"/>
    </location>
</feature>
<comment type="caution">
    <text evidence="10">The sequence shown here is derived from an EMBL/GenBank/DDBJ whole genome shotgun (WGS) entry which is preliminary data.</text>
</comment>
<dbReference type="Pfam" id="PF00150">
    <property type="entry name" value="Cellulase"/>
    <property type="match status" value="1"/>
</dbReference>
<keyword evidence="3" id="KW-0136">Cellulose degradation</keyword>
<evidence type="ECO:0000259" key="9">
    <source>
        <dbReference type="Pfam" id="PF00150"/>
    </source>
</evidence>
<dbReference type="GO" id="GO:0005576">
    <property type="term" value="C:extracellular region"/>
    <property type="evidence" value="ECO:0007669"/>
    <property type="project" value="TreeGrafter"/>
</dbReference>
<evidence type="ECO:0000256" key="1">
    <source>
        <dbReference type="ARBA" id="ARBA00005641"/>
    </source>
</evidence>
<protein>
    <recommendedName>
        <fullName evidence="9">Glycoside hydrolase family 5 domain-containing protein</fullName>
    </recommendedName>
</protein>
<dbReference type="GO" id="GO:0030245">
    <property type="term" value="P:cellulose catabolic process"/>
    <property type="evidence" value="ECO:0007669"/>
    <property type="project" value="UniProtKB-KW"/>
</dbReference>
<dbReference type="GO" id="GO:0009986">
    <property type="term" value="C:cell surface"/>
    <property type="evidence" value="ECO:0007669"/>
    <property type="project" value="TreeGrafter"/>
</dbReference>
<dbReference type="AlphaFoldDB" id="A0A2S6NK91"/>
<keyword evidence="6" id="KW-0624">Polysaccharide degradation</keyword>
<dbReference type="InterPro" id="IPR050386">
    <property type="entry name" value="Glycosyl_hydrolase_5"/>
</dbReference>
<evidence type="ECO:0000313" key="10">
    <source>
        <dbReference type="EMBL" id="PPQ35382.1"/>
    </source>
</evidence>